<dbReference type="GO" id="GO:0046872">
    <property type="term" value="F:metal ion binding"/>
    <property type="evidence" value="ECO:0007669"/>
    <property type="project" value="UniProtKB-KW"/>
</dbReference>
<dbReference type="Proteomes" id="UP001160483">
    <property type="component" value="Unassembled WGS sequence"/>
</dbReference>
<dbReference type="InterPro" id="IPR006186">
    <property type="entry name" value="Ser/Thr-sp_prot-phosphatase"/>
</dbReference>
<feature type="transmembrane region" description="Helical" evidence="5">
    <location>
        <begin position="21"/>
        <end position="40"/>
    </location>
</feature>
<dbReference type="InterPro" id="IPR029052">
    <property type="entry name" value="Metallo-depent_PP-like"/>
</dbReference>
<evidence type="ECO:0000313" key="8">
    <source>
        <dbReference type="EMBL" id="CAH0480539.1"/>
    </source>
</evidence>
<accession>A0AAU9L708</accession>
<feature type="domain" description="Phospholipid/glycerol acyltransferase" evidence="7">
    <location>
        <begin position="112"/>
        <end position="248"/>
    </location>
</feature>
<proteinExistence type="predicted"/>
<keyword evidence="5" id="KW-1133">Transmembrane helix</keyword>
<keyword evidence="5" id="KW-0812">Transmembrane</keyword>
<evidence type="ECO:0000256" key="4">
    <source>
        <dbReference type="ARBA" id="ARBA00023211"/>
    </source>
</evidence>
<keyword evidence="4" id="KW-0464">Manganese</keyword>
<dbReference type="SMART" id="SM00563">
    <property type="entry name" value="PlsC"/>
    <property type="match status" value="1"/>
</dbReference>
<evidence type="ECO:0000259" key="7">
    <source>
        <dbReference type="SMART" id="SM00563"/>
    </source>
</evidence>
<dbReference type="AlphaFoldDB" id="A0AAU9L708"/>
<evidence type="ECO:0000259" key="6">
    <source>
        <dbReference type="SMART" id="SM00156"/>
    </source>
</evidence>
<evidence type="ECO:0000256" key="2">
    <source>
        <dbReference type="ARBA" id="ARBA00022723"/>
    </source>
</evidence>
<evidence type="ECO:0000313" key="9">
    <source>
        <dbReference type="Proteomes" id="UP001160483"/>
    </source>
</evidence>
<dbReference type="PANTHER" id="PTHR45619">
    <property type="entry name" value="SERINE/THREONINE-PROTEIN PHOSPHATASE PP2A-RELATED"/>
    <property type="match status" value="1"/>
</dbReference>
<dbReference type="CDD" id="cd07989">
    <property type="entry name" value="LPLAT_AGPAT-like"/>
    <property type="match status" value="1"/>
</dbReference>
<dbReference type="SUPFAM" id="SSF56300">
    <property type="entry name" value="Metallo-dependent phosphatases"/>
    <property type="match status" value="1"/>
</dbReference>
<sequence>MLRRTTKCLTRNSRFMRSLSLGALSISTVSVGMGTVALYIDAPVADMGDGKYDGGRRAEIFPEWLHNVARVPLFNVVTLVSKFCLQRMNTTKVEGVEILTQQLDQRPKGVAVITVSNHSATVDDPALFANMMPWRFAWPWKGRWSLASQEYCYTKGKLVSALFFGAKTLPVKRGAGIDHQMIQAIFDKVEEGSWVHIFPEGKIVQHEALGGRPSPRREEIGRLKWGVGKLIARATKRPIVVPMYHYNMEKLMPQDENNCLISVFPQSNLNLRVIIAVVENQIFCLHGGLSPSIDTLDYIRGFDRLQEVPHEGAMCDLLWSDPDDRSGWGISPRGAGYTFGQDISDQFNHANGLTLIARAHQLVMEGYNWSHKCNVVTIFSAPNYCYRCGNEAAIMEVDEQMQYTFLQFDPAPRRGEPHVSRRTPDYFL</sequence>
<dbReference type="Gene3D" id="3.60.21.10">
    <property type="match status" value="1"/>
</dbReference>
<dbReference type="EMBL" id="CAKKTJ010000324">
    <property type="protein sequence ID" value="CAH0480539.1"/>
    <property type="molecule type" value="Genomic_DNA"/>
</dbReference>
<evidence type="ECO:0000256" key="5">
    <source>
        <dbReference type="SAM" id="Phobius"/>
    </source>
</evidence>
<protein>
    <recommendedName>
        <fullName evidence="1">protein-serine/threonine phosphatase</fullName>
        <ecNumber evidence="1">3.1.3.16</ecNumber>
    </recommendedName>
</protein>
<keyword evidence="3" id="KW-0378">Hydrolase</keyword>
<gene>
    <name evidence="8" type="ORF">PBS003_LOCUS7160</name>
</gene>
<keyword evidence="2" id="KW-0479">Metal-binding</keyword>
<dbReference type="InterPro" id="IPR004843">
    <property type="entry name" value="Calcineurin-like_PHP"/>
</dbReference>
<dbReference type="GO" id="GO:0004722">
    <property type="term" value="F:protein serine/threonine phosphatase activity"/>
    <property type="evidence" value="ECO:0007669"/>
    <property type="project" value="UniProtKB-EC"/>
</dbReference>
<evidence type="ECO:0000256" key="1">
    <source>
        <dbReference type="ARBA" id="ARBA00013081"/>
    </source>
</evidence>
<dbReference type="SMART" id="SM00156">
    <property type="entry name" value="PP2Ac"/>
    <property type="match status" value="1"/>
</dbReference>
<dbReference type="PRINTS" id="PR00114">
    <property type="entry name" value="STPHPHTASE"/>
</dbReference>
<dbReference type="Pfam" id="PF00149">
    <property type="entry name" value="Metallophos"/>
    <property type="match status" value="1"/>
</dbReference>
<evidence type="ECO:0000256" key="3">
    <source>
        <dbReference type="ARBA" id="ARBA00022801"/>
    </source>
</evidence>
<dbReference type="EC" id="3.1.3.16" evidence="1"/>
<name>A0AAU9L708_9STRA</name>
<reference evidence="8" key="1">
    <citation type="submission" date="2021-11" db="EMBL/GenBank/DDBJ databases">
        <authorList>
            <person name="Islam A."/>
            <person name="Islam S."/>
            <person name="Flora M.S."/>
            <person name="Rahman M."/>
            <person name="Ziaur R.M."/>
            <person name="Epstein J.H."/>
            <person name="Hassan M."/>
            <person name="Klassen M."/>
            <person name="Woodard K."/>
            <person name="Webb A."/>
            <person name="Webby R.J."/>
            <person name="El Zowalaty M.E."/>
        </authorList>
    </citation>
    <scope>NUCLEOTIDE SEQUENCE</scope>
    <source>
        <strain evidence="8">Pbs3</strain>
    </source>
</reference>
<dbReference type="InterPro" id="IPR047129">
    <property type="entry name" value="PPA2-like"/>
</dbReference>
<feature type="domain" description="Serine/threonine specific protein phosphatases" evidence="6">
    <location>
        <begin position="215"/>
        <end position="412"/>
    </location>
</feature>
<dbReference type="GO" id="GO:0016746">
    <property type="term" value="F:acyltransferase activity"/>
    <property type="evidence" value="ECO:0007669"/>
    <property type="project" value="InterPro"/>
</dbReference>
<comment type="caution">
    <text evidence="8">The sequence shown here is derived from an EMBL/GenBank/DDBJ whole genome shotgun (WGS) entry which is preliminary data.</text>
</comment>
<dbReference type="Pfam" id="PF01553">
    <property type="entry name" value="Acyltransferase"/>
    <property type="match status" value="1"/>
</dbReference>
<dbReference type="InterPro" id="IPR002123">
    <property type="entry name" value="Plipid/glycerol_acylTrfase"/>
</dbReference>
<keyword evidence="5" id="KW-0472">Membrane</keyword>
<organism evidence="8 9">
    <name type="scientific">Peronospora belbahrii</name>
    <dbReference type="NCBI Taxonomy" id="622444"/>
    <lineage>
        <taxon>Eukaryota</taxon>
        <taxon>Sar</taxon>
        <taxon>Stramenopiles</taxon>
        <taxon>Oomycota</taxon>
        <taxon>Peronosporomycetes</taxon>
        <taxon>Peronosporales</taxon>
        <taxon>Peronosporaceae</taxon>
        <taxon>Peronospora</taxon>
    </lineage>
</organism>
<dbReference type="SUPFAM" id="SSF69593">
    <property type="entry name" value="Glycerol-3-phosphate (1)-acyltransferase"/>
    <property type="match status" value="1"/>
</dbReference>